<evidence type="ECO:0000313" key="3">
    <source>
        <dbReference type="WBParaSite" id="PSU_v2.g19011.t1"/>
    </source>
</evidence>
<dbReference type="AlphaFoldDB" id="A0A914YFD7"/>
<protein>
    <submittedName>
        <fullName evidence="3">Uncharacterized protein</fullName>
    </submittedName>
</protein>
<feature type="region of interest" description="Disordered" evidence="1">
    <location>
        <begin position="1"/>
        <end position="44"/>
    </location>
</feature>
<name>A0A914YFD7_9BILA</name>
<dbReference type="Proteomes" id="UP000887577">
    <property type="component" value="Unplaced"/>
</dbReference>
<reference evidence="3" key="1">
    <citation type="submission" date="2022-11" db="UniProtKB">
        <authorList>
            <consortium name="WormBaseParasite"/>
        </authorList>
    </citation>
    <scope>IDENTIFICATION</scope>
</reference>
<feature type="compositionally biased region" description="Polar residues" evidence="1">
    <location>
        <begin position="35"/>
        <end position="44"/>
    </location>
</feature>
<feature type="compositionally biased region" description="Low complexity" evidence="1">
    <location>
        <begin position="23"/>
        <end position="34"/>
    </location>
</feature>
<evidence type="ECO:0000256" key="1">
    <source>
        <dbReference type="SAM" id="MobiDB-lite"/>
    </source>
</evidence>
<organism evidence="2 3">
    <name type="scientific">Panagrolaimus superbus</name>
    <dbReference type="NCBI Taxonomy" id="310955"/>
    <lineage>
        <taxon>Eukaryota</taxon>
        <taxon>Metazoa</taxon>
        <taxon>Ecdysozoa</taxon>
        <taxon>Nematoda</taxon>
        <taxon>Chromadorea</taxon>
        <taxon>Rhabditida</taxon>
        <taxon>Tylenchina</taxon>
        <taxon>Panagrolaimomorpha</taxon>
        <taxon>Panagrolaimoidea</taxon>
        <taxon>Panagrolaimidae</taxon>
        <taxon>Panagrolaimus</taxon>
    </lineage>
</organism>
<feature type="compositionally biased region" description="Polar residues" evidence="1">
    <location>
        <begin position="11"/>
        <end position="22"/>
    </location>
</feature>
<accession>A0A914YFD7</accession>
<feature type="compositionally biased region" description="Basic and acidic residues" evidence="1">
    <location>
        <begin position="1"/>
        <end position="10"/>
    </location>
</feature>
<sequence length="251" mass="28947">MDDSVEDKGTETQSSNATFTEDLSNNLSLPPSNNTQRQYDTSSSSYNDVIGWNDATVTRSFDEIVEDFLQMLLETNLEELDSFEIRKFSLEIPRSYRPLRSNYSLIFEILFKIKDINNRAVFNDTLTFINKVFDGVDFNQFLLHFWQDLKRRNISPIGFSFTQGKPMFDYGDVNYNSIGQAIFGVKAIEILRRLPCLGDFMVDDGLGKEIPIFLFYIELLLNDPKVQRNRDLYGSTLSLMVSVAWTPRSLT</sequence>
<proteinExistence type="predicted"/>
<dbReference type="WBParaSite" id="PSU_v2.g19011.t1">
    <property type="protein sequence ID" value="PSU_v2.g19011.t1"/>
    <property type="gene ID" value="PSU_v2.g19011"/>
</dbReference>
<evidence type="ECO:0000313" key="2">
    <source>
        <dbReference type="Proteomes" id="UP000887577"/>
    </source>
</evidence>
<keyword evidence="2" id="KW-1185">Reference proteome</keyword>